<feature type="non-terminal residue" evidence="2">
    <location>
        <position position="100"/>
    </location>
</feature>
<evidence type="ECO:0000313" key="2">
    <source>
        <dbReference type="EMBL" id="MCE3216486.1"/>
    </source>
</evidence>
<feature type="region of interest" description="Disordered" evidence="1">
    <location>
        <begin position="63"/>
        <end position="100"/>
    </location>
</feature>
<reference evidence="2 3" key="1">
    <citation type="journal article" date="2021" name="BMC Genomics">
        <title>Datura genome reveals duplications of psychoactive alkaloid biosynthetic genes and high mutation rate following tissue culture.</title>
        <authorList>
            <person name="Rajewski A."/>
            <person name="Carter-House D."/>
            <person name="Stajich J."/>
            <person name="Litt A."/>
        </authorList>
    </citation>
    <scope>NUCLEOTIDE SEQUENCE [LARGE SCALE GENOMIC DNA]</scope>
    <source>
        <strain evidence="2">AR-01</strain>
    </source>
</reference>
<accession>A0ABS8WY71</accession>
<sequence>VNNALEDLIYDLVKWRNDIGSDTPKLEKNEGSLKGVAMGTVSRSHRGSILPLGIKLGDFQRASPIPPCHGGSAPQYTPCHGGSAPRYTPCHGGNAPRYTP</sequence>
<protein>
    <submittedName>
        <fullName evidence="2">Uncharacterized protein</fullName>
    </submittedName>
</protein>
<feature type="non-terminal residue" evidence="2">
    <location>
        <position position="1"/>
    </location>
</feature>
<organism evidence="2 3">
    <name type="scientific">Datura stramonium</name>
    <name type="common">Jimsonweed</name>
    <name type="synonym">Common thornapple</name>
    <dbReference type="NCBI Taxonomy" id="4076"/>
    <lineage>
        <taxon>Eukaryota</taxon>
        <taxon>Viridiplantae</taxon>
        <taxon>Streptophyta</taxon>
        <taxon>Embryophyta</taxon>
        <taxon>Tracheophyta</taxon>
        <taxon>Spermatophyta</taxon>
        <taxon>Magnoliopsida</taxon>
        <taxon>eudicotyledons</taxon>
        <taxon>Gunneridae</taxon>
        <taxon>Pentapetalae</taxon>
        <taxon>asterids</taxon>
        <taxon>lamiids</taxon>
        <taxon>Solanales</taxon>
        <taxon>Solanaceae</taxon>
        <taxon>Solanoideae</taxon>
        <taxon>Datureae</taxon>
        <taxon>Datura</taxon>
    </lineage>
</organism>
<name>A0ABS8WY71_DATST</name>
<dbReference type="EMBL" id="JACEIK010013376">
    <property type="protein sequence ID" value="MCE3216486.1"/>
    <property type="molecule type" value="Genomic_DNA"/>
</dbReference>
<dbReference type="Proteomes" id="UP000823775">
    <property type="component" value="Unassembled WGS sequence"/>
</dbReference>
<keyword evidence="3" id="KW-1185">Reference proteome</keyword>
<comment type="caution">
    <text evidence="2">The sequence shown here is derived from an EMBL/GenBank/DDBJ whole genome shotgun (WGS) entry which is preliminary data.</text>
</comment>
<gene>
    <name evidence="2" type="ORF">HAX54_006672</name>
</gene>
<evidence type="ECO:0000256" key="1">
    <source>
        <dbReference type="SAM" id="MobiDB-lite"/>
    </source>
</evidence>
<evidence type="ECO:0000313" key="3">
    <source>
        <dbReference type="Proteomes" id="UP000823775"/>
    </source>
</evidence>
<proteinExistence type="predicted"/>